<evidence type="ECO:0000313" key="2">
    <source>
        <dbReference type="Proteomes" id="UP001296706"/>
    </source>
</evidence>
<evidence type="ECO:0000313" key="1">
    <source>
        <dbReference type="EMBL" id="NMH78154.1"/>
    </source>
</evidence>
<keyword evidence="2" id="KW-1185">Reference proteome</keyword>
<dbReference type="Proteomes" id="UP001296706">
    <property type="component" value="Unassembled WGS sequence"/>
</dbReference>
<dbReference type="PANTHER" id="PTHR42685:SF18">
    <property type="entry name" value="DIGERANYLGERANYLGLYCEROPHOSPHOLIPID REDUCTASE"/>
    <property type="match status" value="1"/>
</dbReference>
<proteinExistence type="predicted"/>
<sequence>MARIVVLGGAMTGLATAALLGRDGHDVTVLERDVAEPKGDADELWRTWERPGVSQFRLPHIMLGAWNKVMEEDLPEVLDEVVRLGCSHVNTIATQPDTLTGGTRPGDEELRNLIGRRPVVEAALATVAARTPGVTIRRGTKAESLVATAGADGVPQVGGVVTQDGEVLTADLVVDAMGRNTTLDRMLDAIGATGPEVQAEDLGFVYYCRHFRNNEPRTMPVVGAVIPYEGMTLLVIPADADTYCLVFSVASNDHEMRDLREIDAWERALALFPNFSPVRAVSTPITDIQVMNGGGDRRRSLLVDGAPVVTGLVAVGDSAVRTNPLLGRGASTGLVQARTLRDVLREVAPDRPDVLALRFGEAVDATVGPMYRFTLDQDQHRMAEVQAEIAGRPYPPAGAGWRLQRALQMMFSQDPDALRALFRAAHRIEAFDTGTLPDTLRAKIEELEVDRPVYPPGGPTRTQLLAAVAGRPAQSAPA</sequence>
<name>A0ABX1RFF5_9PSEU</name>
<dbReference type="Gene3D" id="3.50.50.60">
    <property type="entry name" value="FAD/NAD(P)-binding domain"/>
    <property type="match status" value="1"/>
</dbReference>
<dbReference type="EMBL" id="JAAXKY010000037">
    <property type="protein sequence ID" value="NMH78154.1"/>
    <property type="molecule type" value="Genomic_DNA"/>
</dbReference>
<dbReference type="PANTHER" id="PTHR42685">
    <property type="entry name" value="GERANYLGERANYL DIPHOSPHATE REDUCTASE"/>
    <property type="match status" value="1"/>
</dbReference>
<gene>
    <name evidence="1" type="ORF">HF577_13800</name>
</gene>
<keyword evidence="1" id="KW-0503">Monooxygenase</keyword>
<dbReference type="InterPro" id="IPR036188">
    <property type="entry name" value="FAD/NAD-bd_sf"/>
</dbReference>
<comment type="caution">
    <text evidence="1">The sequence shown here is derived from an EMBL/GenBank/DDBJ whole genome shotgun (WGS) entry which is preliminary data.</text>
</comment>
<dbReference type="SUPFAM" id="SSF51905">
    <property type="entry name" value="FAD/NAD(P)-binding domain"/>
    <property type="match status" value="1"/>
</dbReference>
<accession>A0ABX1RFF5</accession>
<dbReference type="InterPro" id="IPR050407">
    <property type="entry name" value="Geranylgeranyl_reductase"/>
</dbReference>
<organism evidence="1 2">
    <name type="scientific">Pseudonocardia xinjiangensis</name>
    <dbReference type="NCBI Taxonomy" id="75289"/>
    <lineage>
        <taxon>Bacteria</taxon>
        <taxon>Bacillati</taxon>
        <taxon>Actinomycetota</taxon>
        <taxon>Actinomycetes</taxon>
        <taxon>Pseudonocardiales</taxon>
        <taxon>Pseudonocardiaceae</taxon>
        <taxon>Pseudonocardia</taxon>
    </lineage>
</organism>
<dbReference type="RefSeq" id="WP_169396226.1">
    <property type="nucleotide sequence ID" value="NZ_BAAAJH010000001.1"/>
</dbReference>
<protein>
    <submittedName>
        <fullName evidence="1">FAD-dependent monooxygenase</fullName>
    </submittedName>
</protein>
<reference evidence="1 2" key="1">
    <citation type="submission" date="2020-04" db="EMBL/GenBank/DDBJ databases">
        <authorList>
            <person name="Klaysubun C."/>
            <person name="Duangmal K."/>
            <person name="Lipun K."/>
        </authorList>
    </citation>
    <scope>NUCLEOTIDE SEQUENCE [LARGE SCALE GENOMIC DNA]</scope>
    <source>
        <strain evidence="1 2">JCM 11839</strain>
    </source>
</reference>
<keyword evidence="1" id="KW-0560">Oxidoreductase</keyword>
<dbReference type="GO" id="GO:0004497">
    <property type="term" value="F:monooxygenase activity"/>
    <property type="evidence" value="ECO:0007669"/>
    <property type="project" value="UniProtKB-KW"/>
</dbReference>